<accession>A0A1T4TAI2</accession>
<dbReference type="AlphaFoldDB" id="A0A1T4TAI2"/>
<dbReference type="Pfam" id="PF14024">
    <property type="entry name" value="DUF4240"/>
    <property type="match status" value="1"/>
</dbReference>
<proteinExistence type="predicted"/>
<dbReference type="EMBL" id="FUWZ01000004">
    <property type="protein sequence ID" value="SKA37492.1"/>
    <property type="molecule type" value="Genomic_DNA"/>
</dbReference>
<gene>
    <name evidence="2" type="ORF">SAMN04488128_104292</name>
</gene>
<keyword evidence="3" id="KW-1185">Reference proteome</keyword>
<dbReference type="OrthoDB" id="6200718at2"/>
<name>A0A1T4TAI2_9BACT</name>
<protein>
    <recommendedName>
        <fullName evidence="1">DUF4240 domain-containing protein</fullName>
    </recommendedName>
</protein>
<evidence type="ECO:0000313" key="2">
    <source>
        <dbReference type="EMBL" id="SKA37492.1"/>
    </source>
</evidence>
<evidence type="ECO:0000313" key="3">
    <source>
        <dbReference type="Proteomes" id="UP000190367"/>
    </source>
</evidence>
<dbReference type="InterPro" id="IPR025334">
    <property type="entry name" value="DUF4240"/>
</dbReference>
<organism evidence="2 3">
    <name type="scientific">Chitinophaga eiseniae</name>
    <dbReference type="NCBI Taxonomy" id="634771"/>
    <lineage>
        <taxon>Bacteria</taxon>
        <taxon>Pseudomonadati</taxon>
        <taxon>Bacteroidota</taxon>
        <taxon>Chitinophagia</taxon>
        <taxon>Chitinophagales</taxon>
        <taxon>Chitinophagaceae</taxon>
        <taxon>Chitinophaga</taxon>
    </lineage>
</organism>
<sequence>MDNASIKLPEDFSHISDWFWGIISHAKEDRNTLKETLSAMAKDDILRFQEQFVDAAAELQDEPFTDYMEESEDGIEDISHWIVSKGKAFYAEIIHHPENTPHSVTGNTERILYGVADEVCLDKFGETTGIY</sequence>
<dbReference type="RefSeq" id="WP_078671645.1">
    <property type="nucleotide sequence ID" value="NZ_FUWZ01000004.1"/>
</dbReference>
<evidence type="ECO:0000259" key="1">
    <source>
        <dbReference type="Pfam" id="PF14024"/>
    </source>
</evidence>
<feature type="domain" description="DUF4240" evidence="1">
    <location>
        <begin position="17"/>
        <end position="101"/>
    </location>
</feature>
<dbReference type="Proteomes" id="UP000190367">
    <property type="component" value="Unassembled WGS sequence"/>
</dbReference>
<reference evidence="3" key="1">
    <citation type="submission" date="2017-02" db="EMBL/GenBank/DDBJ databases">
        <authorList>
            <person name="Varghese N."/>
            <person name="Submissions S."/>
        </authorList>
    </citation>
    <scope>NUCLEOTIDE SEQUENCE [LARGE SCALE GENOMIC DNA]</scope>
    <source>
        <strain evidence="3">DSM 22224</strain>
    </source>
</reference>